<comment type="caution">
    <text evidence="2">The sequence shown here is derived from an EMBL/GenBank/DDBJ whole genome shotgun (WGS) entry which is preliminary data.</text>
</comment>
<evidence type="ECO:0000313" key="2">
    <source>
        <dbReference type="EMBL" id="KAK9708283.1"/>
    </source>
</evidence>
<keyword evidence="1" id="KW-0175">Coiled coil</keyword>
<dbReference type="Proteomes" id="UP001458880">
    <property type="component" value="Unassembled WGS sequence"/>
</dbReference>
<evidence type="ECO:0000256" key="1">
    <source>
        <dbReference type="SAM" id="Coils"/>
    </source>
</evidence>
<proteinExistence type="predicted"/>
<keyword evidence="3" id="KW-1185">Reference proteome</keyword>
<sequence length="110" mass="13055">MCDDSNSLESRIRKINYELEKLDERKCKIELKAQKLLHDISTIAKQIEKAENQVEKAFQTKMALECEARLKCDVRRVKKELRRAEEIYCLLEEHLKQKTEQFSGKNKKCP</sequence>
<organism evidence="2 3">
    <name type="scientific">Popillia japonica</name>
    <name type="common">Japanese beetle</name>
    <dbReference type="NCBI Taxonomy" id="7064"/>
    <lineage>
        <taxon>Eukaryota</taxon>
        <taxon>Metazoa</taxon>
        <taxon>Ecdysozoa</taxon>
        <taxon>Arthropoda</taxon>
        <taxon>Hexapoda</taxon>
        <taxon>Insecta</taxon>
        <taxon>Pterygota</taxon>
        <taxon>Neoptera</taxon>
        <taxon>Endopterygota</taxon>
        <taxon>Coleoptera</taxon>
        <taxon>Polyphaga</taxon>
        <taxon>Scarabaeiformia</taxon>
        <taxon>Scarabaeidae</taxon>
        <taxon>Rutelinae</taxon>
        <taxon>Popillia</taxon>
    </lineage>
</organism>
<name>A0AAW1JVS2_POPJA</name>
<reference evidence="2 3" key="1">
    <citation type="journal article" date="2024" name="BMC Genomics">
        <title>De novo assembly and annotation of Popillia japonica's genome with initial clues to its potential as an invasive pest.</title>
        <authorList>
            <person name="Cucini C."/>
            <person name="Boschi S."/>
            <person name="Funari R."/>
            <person name="Cardaioli E."/>
            <person name="Iannotti N."/>
            <person name="Marturano G."/>
            <person name="Paoli F."/>
            <person name="Bruttini M."/>
            <person name="Carapelli A."/>
            <person name="Frati F."/>
            <person name="Nardi F."/>
        </authorList>
    </citation>
    <scope>NUCLEOTIDE SEQUENCE [LARGE SCALE GENOMIC DNA]</scope>
    <source>
        <strain evidence="2">DMR45628</strain>
    </source>
</reference>
<protein>
    <submittedName>
        <fullName evidence="2">Uncharacterized protein</fullName>
    </submittedName>
</protein>
<gene>
    <name evidence="2" type="ORF">QE152_g27306</name>
</gene>
<dbReference type="AlphaFoldDB" id="A0AAW1JVS2"/>
<evidence type="ECO:0000313" key="3">
    <source>
        <dbReference type="Proteomes" id="UP001458880"/>
    </source>
</evidence>
<feature type="coiled-coil region" evidence="1">
    <location>
        <begin position="5"/>
        <end position="87"/>
    </location>
</feature>
<dbReference type="EMBL" id="JASPKY010000333">
    <property type="protein sequence ID" value="KAK9708283.1"/>
    <property type="molecule type" value="Genomic_DNA"/>
</dbReference>
<accession>A0AAW1JVS2</accession>